<name>A0ABR3WFX3_9PEZI</name>
<reference evidence="2 3" key="1">
    <citation type="journal article" date="2024" name="Commun. Biol.">
        <title>Comparative genomic analysis of thermophilic fungi reveals convergent evolutionary adaptations and gene losses.</title>
        <authorList>
            <person name="Steindorff A.S."/>
            <person name="Aguilar-Pontes M.V."/>
            <person name="Robinson A.J."/>
            <person name="Andreopoulos B."/>
            <person name="LaButti K."/>
            <person name="Kuo A."/>
            <person name="Mondo S."/>
            <person name="Riley R."/>
            <person name="Otillar R."/>
            <person name="Haridas S."/>
            <person name="Lipzen A."/>
            <person name="Grimwood J."/>
            <person name="Schmutz J."/>
            <person name="Clum A."/>
            <person name="Reid I.D."/>
            <person name="Moisan M.C."/>
            <person name="Butler G."/>
            <person name="Nguyen T.T.M."/>
            <person name="Dewar K."/>
            <person name="Conant G."/>
            <person name="Drula E."/>
            <person name="Henrissat B."/>
            <person name="Hansel C."/>
            <person name="Singer S."/>
            <person name="Hutchinson M.I."/>
            <person name="de Vries R.P."/>
            <person name="Natvig D.O."/>
            <person name="Powell A.J."/>
            <person name="Tsang A."/>
            <person name="Grigoriev I.V."/>
        </authorList>
    </citation>
    <scope>NUCLEOTIDE SEQUENCE [LARGE SCALE GENOMIC DNA]</scope>
    <source>
        <strain evidence="2 3">ATCC 24622</strain>
    </source>
</reference>
<comment type="caution">
    <text evidence="2">The sequence shown here is derived from an EMBL/GenBank/DDBJ whole genome shotgun (WGS) entry which is preliminary data.</text>
</comment>
<dbReference type="Proteomes" id="UP001586593">
    <property type="component" value="Unassembled WGS sequence"/>
</dbReference>
<organism evidence="2 3">
    <name type="scientific">Phialemonium thermophilum</name>
    <dbReference type="NCBI Taxonomy" id="223376"/>
    <lineage>
        <taxon>Eukaryota</taxon>
        <taxon>Fungi</taxon>
        <taxon>Dikarya</taxon>
        <taxon>Ascomycota</taxon>
        <taxon>Pezizomycotina</taxon>
        <taxon>Sordariomycetes</taxon>
        <taxon>Sordariomycetidae</taxon>
        <taxon>Cephalothecales</taxon>
        <taxon>Cephalothecaceae</taxon>
        <taxon>Phialemonium</taxon>
    </lineage>
</organism>
<dbReference type="EMBL" id="JAZHXJ010000445">
    <property type="protein sequence ID" value="KAL1860659.1"/>
    <property type="molecule type" value="Genomic_DNA"/>
</dbReference>
<evidence type="ECO:0000313" key="2">
    <source>
        <dbReference type="EMBL" id="KAL1860659.1"/>
    </source>
</evidence>
<protein>
    <submittedName>
        <fullName evidence="2">Uncharacterized protein</fullName>
    </submittedName>
</protein>
<evidence type="ECO:0000256" key="1">
    <source>
        <dbReference type="SAM" id="MobiDB-lite"/>
    </source>
</evidence>
<sequence length="415" mass="43174">MAGNWSAEVERTVYTTTDTIYSHVDCQGCALTVTTTKASAYGGPGPEEIVTGTTTATVPFKTTLTVCSAEVSAPPNQHIPRYAHVAEDVRPALKEPRVHRRQETGYGAEPGATECTHTKVVTTTPLDINEGILTVYTTSSTLTKHIVCDGCNRLHVSSANDSSPAAETFYTAVTTAETPVSVTEYVCIKTPSIVTPRSLPARPTETGPGPTPTVLITVTTTVYNATATVVKTATCQSIDSAGSAGPPGAIPKRRELAGGSGSIGLPAVTGNGTVYSTITSTTSATWTQTQLQCSSQFVTPTATSTTAIGPPLRTGPAPGLLRPTTADSVPPPPSPPPLPPPGEGDTGQDGNAVASAGDNGPVSSGNAPPSWGWPLWLPWWWPWWPRPPVTATTHPPPGPTKLITPTQSTIFLTDF</sequence>
<feature type="region of interest" description="Disordered" evidence="1">
    <location>
        <begin position="300"/>
        <end position="367"/>
    </location>
</feature>
<keyword evidence="3" id="KW-1185">Reference proteome</keyword>
<proteinExistence type="predicted"/>
<feature type="compositionally biased region" description="Pro residues" evidence="1">
    <location>
        <begin position="329"/>
        <end position="342"/>
    </location>
</feature>
<accession>A0ABR3WFX3</accession>
<evidence type="ECO:0000313" key="3">
    <source>
        <dbReference type="Proteomes" id="UP001586593"/>
    </source>
</evidence>
<feature type="region of interest" description="Disordered" evidence="1">
    <location>
        <begin position="238"/>
        <end position="270"/>
    </location>
</feature>
<gene>
    <name evidence="2" type="ORF">VTK73DRAFT_7209</name>
</gene>